<dbReference type="OrthoDB" id="7981045at2759"/>
<proteinExistence type="inferred from homology"/>
<dbReference type="GO" id="GO:0005576">
    <property type="term" value="C:extracellular region"/>
    <property type="evidence" value="ECO:0007669"/>
    <property type="project" value="UniProtKB-SubCell"/>
</dbReference>
<comment type="subcellular location">
    <subcellularLocation>
        <location evidence="1">Secreted</location>
    </subcellularLocation>
</comment>
<evidence type="ECO:0000256" key="1">
    <source>
        <dbReference type="ARBA" id="ARBA00004613"/>
    </source>
</evidence>
<evidence type="ECO:0000313" key="5">
    <source>
        <dbReference type="Proteomes" id="UP001652661"/>
    </source>
</evidence>
<evidence type="ECO:0000256" key="2">
    <source>
        <dbReference type="ARBA" id="ARBA00008098"/>
    </source>
</evidence>
<keyword evidence="3" id="KW-0964">Secreted</keyword>
<name>A0A6P4IHM8_DROKI</name>
<reference evidence="5" key="1">
    <citation type="submission" date="2025-05" db="UniProtKB">
        <authorList>
            <consortium name="RefSeq"/>
        </authorList>
    </citation>
    <scope>NUCLEOTIDE SEQUENCE [LARGE SCALE GENOMIC DNA]</scope>
    <source>
        <strain evidence="5">14028-0561.14</strain>
    </source>
</reference>
<evidence type="ECO:0000256" key="3">
    <source>
        <dbReference type="ARBA" id="ARBA00022525"/>
    </source>
</evidence>
<feature type="chain" id="PRO_5027784634" evidence="4">
    <location>
        <begin position="19"/>
        <end position="191"/>
    </location>
</feature>
<dbReference type="AlphaFoldDB" id="A0A6P4IHM8"/>
<evidence type="ECO:0000256" key="4">
    <source>
        <dbReference type="SAM" id="SignalP"/>
    </source>
</evidence>
<evidence type="ECO:0000313" key="6">
    <source>
        <dbReference type="RefSeq" id="XP_017022271.1"/>
    </source>
</evidence>
<keyword evidence="5" id="KW-1185">Reference proteome</keyword>
<dbReference type="PANTHER" id="PTHR21066">
    <property type="entry name" value="ODORANT-BINDING PROTEIN 59A-RELATED"/>
    <property type="match status" value="1"/>
</dbReference>
<reference evidence="6" key="2">
    <citation type="submission" date="2025-08" db="UniProtKB">
        <authorList>
            <consortium name="RefSeq"/>
        </authorList>
    </citation>
    <scope>IDENTIFICATION</scope>
    <source>
        <strain evidence="6">14028-0561.14</strain>
        <tissue evidence="6">Whole fly</tissue>
    </source>
</reference>
<sequence>MAWNKALLICSLVATVATKPLDVDCTHRQDFQTVRGCCSYPTLRFEQFRKQCGRYMPTGSPKVSPCLYECIFNATNILKDSLPDSANTRAMLETLLGNNQDFVEAYLDGMMNCSDTVQDMMKHRRPRHSGGTDYCSPVAVFYGICTQKYVFNNCPSSSWSGSESCEMARLENLNCPSARQSRGARAAIRNL</sequence>
<accession>A0A6P4IHM8</accession>
<dbReference type="PANTHER" id="PTHR21066:SF15">
    <property type="entry name" value="GH25962P-RELATED"/>
    <property type="match status" value="1"/>
</dbReference>
<dbReference type="Proteomes" id="UP001652661">
    <property type="component" value="Chromosome 2R"/>
</dbReference>
<comment type="similarity">
    <text evidence="2">Belongs to the PBP/GOBP family.</text>
</comment>
<organism evidence="5 6">
    <name type="scientific">Drosophila kikkawai</name>
    <name type="common">Fruit fly</name>
    <dbReference type="NCBI Taxonomy" id="30033"/>
    <lineage>
        <taxon>Eukaryota</taxon>
        <taxon>Metazoa</taxon>
        <taxon>Ecdysozoa</taxon>
        <taxon>Arthropoda</taxon>
        <taxon>Hexapoda</taxon>
        <taxon>Insecta</taxon>
        <taxon>Pterygota</taxon>
        <taxon>Neoptera</taxon>
        <taxon>Endopterygota</taxon>
        <taxon>Diptera</taxon>
        <taxon>Brachycera</taxon>
        <taxon>Muscomorpha</taxon>
        <taxon>Ephydroidea</taxon>
        <taxon>Drosophilidae</taxon>
        <taxon>Drosophila</taxon>
        <taxon>Sophophora</taxon>
    </lineage>
</organism>
<dbReference type="Gene3D" id="1.10.238.270">
    <property type="match status" value="1"/>
</dbReference>
<dbReference type="InterPro" id="IPR052295">
    <property type="entry name" value="Odorant-binding_protein"/>
</dbReference>
<keyword evidence="4" id="KW-0732">Signal</keyword>
<protein>
    <submittedName>
        <fullName evidence="6">Uncharacterized protein Obp50c</fullName>
    </submittedName>
</protein>
<dbReference type="RefSeq" id="XP_017022271.1">
    <property type="nucleotide sequence ID" value="XM_017166782.3"/>
</dbReference>
<gene>
    <name evidence="6" type="primary">Obp50c</name>
</gene>
<feature type="signal peptide" evidence="4">
    <location>
        <begin position="1"/>
        <end position="18"/>
    </location>
</feature>